<keyword evidence="6" id="KW-0333">Golgi apparatus</keyword>
<accession>A0A0K0EES6</accession>
<dbReference type="GO" id="GO:0000139">
    <property type="term" value="C:Golgi membrane"/>
    <property type="evidence" value="ECO:0007669"/>
    <property type="project" value="UniProtKB-SubCell"/>
</dbReference>
<protein>
    <submittedName>
        <fullName evidence="11">t-SNARE coiled-coil homology domain-containing protein</fullName>
    </submittedName>
</protein>
<dbReference type="SMART" id="SM00397">
    <property type="entry name" value="t_SNARE"/>
    <property type="match status" value="1"/>
</dbReference>
<dbReference type="PROSITE" id="PS50192">
    <property type="entry name" value="T_SNARE"/>
    <property type="match status" value="1"/>
</dbReference>
<dbReference type="PANTHER" id="PTHR12791">
    <property type="entry name" value="GOLGI SNARE BET1-RELATED"/>
    <property type="match status" value="1"/>
</dbReference>
<dbReference type="CDD" id="cd15853">
    <property type="entry name" value="SNARE_Bet1"/>
    <property type="match status" value="1"/>
</dbReference>
<keyword evidence="2" id="KW-0813">Transport</keyword>
<dbReference type="Gene3D" id="1.20.5.110">
    <property type="match status" value="1"/>
</dbReference>
<evidence type="ECO:0000256" key="8">
    <source>
        <dbReference type="ARBA" id="ARBA00046280"/>
    </source>
</evidence>
<keyword evidence="4" id="KW-0653">Protein transport</keyword>
<sequence length="106" mass="12052">MAYNRPRNGGSKSDLFLEQQNNELTESLANKAKALKRITIAISDDVREQNRLLNDMDDDFLKSNSVLGITMKKLGIVSKSGGNKLLLYLVFFALFVFFVIYSLMKR</sequence>
<dbReference type="InterPro" id="IPR000727">
    <property type="entry name" value="T_SNARE_dom"/>
</dbReference>
<evidence type="ECO:0000256" key="1">
    <source>
        <dbReference type="ARBA" id="ARBA00004394"/>
    </source>
</evidence>
<evidence type="ECO:0000256" key="2">
    <source>
        <dbReference type="ARBA" id="ARBA00022448"/>
    </source>
</evidence>
<dbReference type="WBParaSite" id="SSTP_0000798900.1">
    <property type="protein sequence ID" value="SSTP_0000798900.1"/>
    <property type="gene ID" value="SSTP_0000798900"/>
</dbReference>
<dbReference type="InterPro" id="IPR039899">
    <property type="entry name" value="BET1_SNARE"/>
</dbReference>
<evidence type="ECO:0000256" key="5">
    <source>
        <dbReference type="ARBA" id="ARBA00022989"/>
    </source>
</evidence>
<name>A0A0K0EES6_STRER</name>
<organism evidence="11">
    <name type="scientific">Strongyloides stercoralis</name>
    <name type="common">Threadworm</name>
    <dbReference type="NCBI Taxonomy" id="6248"/>
    <lineage>
        <taxon>Eukaryota</taxon>
        <taxon>Metazoa</taxon>
        <taxon>Ecdysozoa</taxon>
        <taxon>Nematoda</taxon>
        <taxon>Chromadorea</taxon>
        <taxon>Rhabditida</taxon>
        <taxon>Tylenchina</taxon>
        <taxon>Panagrolaimomorpha</taxon>
        <taxon>Strongyloidoidea</taxon>
        <taxon>Strongyloididae</taxon>
        <taxon>Strongyloides</taxon>
    </lineage>
</organism>
<comment type="subcellular location">
    <subcellularLocation>
        <location evidence="8">Endomembrane system</location>
        <topology evidence="8">Single-pass type IV membrane protein</topology>
    </subcellularLocation>
    <subcellularLocation>
        <location evidence="1">Golgi apparatus membrane</location>
    </subcellularLocation>
</comment>
<evidence type="ECO:0000313" key="11">
    <source>
        <dbReference type="WBParaSite" id="SSTP_0000798900.1"/>
    </source>
</evidence>
<reference evidence="11" key="1">
    <citation type="submission" date="2015-08" db="UniProtKB">
        <authorList>
            <consortium name="WormBaseParasite"/>
        </authorList>
    </citation>
    <scope>IDENTIFICATION</scope>
</reference>
<evidence type="ECO:0000259" key="10">
    <source>
        <dbReference type="PROSITE" id="PS50192"/>
    </source>
</evidence>
<keyword evidence="3 9" id="KW-0812">Transmembrane</keyword>
<evidence type="ECO:0000256" key="9">
    <source>
        <dbReference type="SAM" id="Phobius"/>
    </source>
</evidence>
<keyword evidence="7 9" id="KW-0472">Membrane</keyword>
<proteinExistence type="predicted"/>
<dbReference type="STRING" id="6248.A0A0K0EES6"/>
<dbReference type="SUPFAM" id="SSF58038">
    <property type="entry name" value="SNARE fusion complex"/>
    <property type="match status" value="1"/>
</dbReference>
<dbReference type="GO" id="GO:0015031">
    <property type="term" value="P:protein transport"/>
    <property type="evidence" value="ECO:0007669"/>
    <property type="project" value="UniProtKB-KW"/>
</dbReference>
<evidence type="ECO:0000256" key="7">
    <source>
        <dbReference type="ARBA" id="ARBA00023136"/>
    </source>
</evidence>
<feature type="transmembrane region" description="Helical" evidence="9">
    <location>
        <begin position="85"/>
        <end position="104"/>
    </location>
</feature>
<evidence type="ECO:0000256" key="3">
    <source>
        <dbReference type="ARBA" id="ARBA00022692"/>
    </source>
</evidence>
<evidence type="ECO:0000256" key="4">
    <source>
        <dbReference type="ARBA" id="ARBA00022927"/>
    </source>
</evidence>
<keyword evidence="5 9" id="KW-1133">Transmembrane helix</keyword>
<evidence type="ECO:0000256" key="6">
    <source>
        <dbReference type="ARBA" id="ARBA00023034"/>
    </source>
</evidence>
<dbReference type="AlphaFoldDB" id="A0A0K0EES6"/>
<feature type="domain" description="T-SNARE coiled-coil homology" evidence="10">
    <location>
        <begin position="15"/>
        <end position="77"/>
    </location>
</feature>